<evidence type="ECO:0000256" key="2">
    <source>
        <dbReference type="ARBA" id="ARBA00023274"/>
    </source>
</evidence>
<dbReference type="GO" id="GO:0003735">
    <property type="term" value="F:structural constituent of ribosome"/>
    <property type="evidence" value="ECO:0007669"/>
    <property type="project" value="InterPro"/>
</dbReference>
<evidence type="ECO:0000256" key="1">
    <source>
        <dbReference type="ARBA" id="ARBA00022980"/>
    </source>
</evidence>
<comment type="similarity">
    <text evidence="3">Belongs to the bacterial ribosomal protein bS16 family.</text>
</comment>
<dbReference type="GO" id="GO:0015935">
    <property type="term" value="C:small ribosomal subunit"/>
    <property type="evidence" value="ECO:0007669"/>
    <property type="project" value="TreeGrafter"/>
</dbReference>
<dbReference type="Pfam" id="PF00886">
    <property type="entry name" value="Ribosomal_S16"/>
    <property type="match status" value="1"/>
</dbReference>
<keyword evidence="1 3" id="KW-0689">Ribosomal protein</keyword>
<sequence length="95" mass="10693">MSLSIRLSKIGKKNSPSFRIVVCETRSKRDGVQKDILGHFNPSGTPVLFEYDKKGVEDWVKKGAIVSSAVKKLMEGKYQFTKYQPKKTAETEAKV</sequence>
<proteinExistence type="inferred from homology"/>
<dbReference type="GO" id="GO:0006412">
    <property type="term" value="P:translation"/>
    <property type="evidence" value="ECO:0007669"/>
    <property type="project" value="UniProtKB-UniRule"/>
</dbReference>
<dbReference type="AlphaFoldDB" id="A0A1F4VFB5"/>
<evidence type="ECO:0000313" key="5">
    <source>
        <dbReference type="Proteomes" id="UP000176504"/>
    </source>
</evidence>
<gene>
    <name evidence="3" type="primary">rpsP</name>
    <name evidence="4" type="ORF">A3A78_00345</name>
</gene>
<keyword evidence="2 3" id="KW-0687">Ribonucleoprotein</keyword>
<dbReference type="Proteomes" id="UP000176504">
    <property type="component" value="Unassembled WGS sequence"/>
</dbReference>
<protein>
    <recommendedName>
        <fullName evidence="3">Small ribosomal subunit protein bS16</fullName>
    </recommendedName>
</protein>
<dbReference type="InterPro" id="IPR023803">
    <property type="entry name" value="Ribosomal_bS16_dom_sf"/>
</dbReference>
<dbReference type="HAMAP" id="MF_00385">
    <property type="entry name" value="Ribosomal_bS16"/>
    <property type="match status" value="1"/>
</dbReference>
<organism evidence="4 5">
    <name type="scientific">candidate division WWE3 bacterium RIFCSPLOWO2_01_FULL_41_18</name>
    <dbReference type="NCBI Taxonomy" id="1802625"/>
    <lineage>
        <taxon>Bacteria</taxon>
        <taxon>Katanobacteria</taxon>
    </lineage>
</organism>
<dbReference type="PANTHER" id="PTHR12919">
    <property type="entry name" value="30S RIBOSOMAL PROTEIN S16"/>
    <property type="match status" value="1"/>
</dbReference>
<name>A0A1F4VFB5_UNCKA</name>
<dbReference type="Gene3D" id="3.30.1320.10">
    <property type="match status" value="1"/>
</dbReference>
<dbReference type="EMBL" id="MEVI01000002">
    <property type="protein sequence ID" value="OGC55393.1"/>
    <property type="molecule type" value="Genomic_DNA"/>
</dbReference>
<evidence type="ECO:0000256" key="3">
    <source>
        <dbReference type="HAMAP-Rule" id="MF_00385"/>
    </source>
</evidence>
<dbReference type="SUPFAM" id="SSF54565">
    <property type="entry name" value="Ribosomal protein S16"/>
    <property type="match status" value="1"/>
</dbReference>
<evidence type="ECO:0000313" key="4">
    <source>
        <dbReference type="EMBL" id="OGC55393.1"/>
    </source>
</evidence>
<dbReference type="PANTHER" id="PTHR12919:SF20">
    <property type="entry name" value="SMALL RIBOSOMAL SUBUNIT PROTEIN BS16M"/>
    <property type="match status" value="1"/>
</dbReference>
<dbReference type="NCBIfam" id="TIGR00002">
    <property type="entry name" value="S16"/>
    <property type="match status" value="1"/>
</dbReference>
<accession>A0A1F4VFB5</accession>
<reference evidence="4 5" key="1">
    <citation type="journal article" date="2016" name="Nat. Commun.">
        <title>Thousands of microbial genomes shed light on interconnected biogeochemical processes in an aquifer system.</title>
        <authorList>
            <person name="Anantharaman K."/>
            <person name="Brown C.T."/>
            <person name="Hug L.A."/>
            <person name="Sharon I."/>
            <person name="Castelle C.J."/>
            <person name="Probst A.J."/>
            <person name="Thomas B.C."/>
            <person name="Singh A."/>
            <person name="Wilkins M.J."/>
            <person name="Karaoz U."/>
            <person name="Brodie E.L."/>
            <person name="Williams K.H."/>
            <person name="Hubbard S.S."/>
            <person name="Banfield J.F."/>
        </authorList>
    </citation>
    <scope>NUCLEOTIDE SEQUENCE [LARGE SCALE GENOMIC DNA]</scope>
</reference>
<dbReference type="GO" id="GO:0005737">
    <property type="term" value="C:cytoplasm"/>
    <property type="evidence" value="ECO:0007669"/>
    <property type="project" value="UniProtKB-ARBA"/>
</dbReference>
<dbReference type="InterPro" id="IPR000307">
    <property type="entry name" value="Ribosomal_bS16"/>
</dbReference>
<comment type="caution">
    <text evidence="4">The sequence shown here is derived from an EMBL/GenBank/DDBJ whole genome shotgun (WGS) entry which is preliminary data.</text>
</comment>